<comment type="caution">
    <text evidence="1">The sequence shown here is derived from an EMBL/GenBank/DDBJ whole genome shotgun (WGS) entry which is preliminary data.</text>
</comment>
<protein>
    <submittedName>
        <fullName evidence="1">Glutaredoxin family protein</fullName>
    </submittedName>
</protein>
<gene>
    <name evidence="1" type="ORF">ACFQ4A_08165</name>
</gene>
<dbReference type="EMBL" id="JBHTNH010000017">
    <property type="protein sequence ID" value="MFD1361630.1"/>
    <property type="molecule type" value="Genomic_DNA"/>
</dbReference>
<evidence type="ECO:0000313" key="1">
    <source>
        <dbReference type="EMBL" id="MFD1361630.1"/>
    </source>
</evidence>
<dbReference type="InterPro" id="IPR036249">
    <property type="entry name" value="Thioredoxin-like_sf"/>
</dbReference>
<dbReference type="Pfam" id="PF05768">
    <property type="entry name" value="Glrx-like"/>
    <property type="match status" value="1"/>
</dbReference>
<reference evidence="2" key="1">
    <citation type="journal article" date="2019" name="Int. J. Syst. Evol. Microbiol.">
        <title>The Global Catalogue of Microorganisms (GCM) 10K type strain sequencing project: providing services to taxonomists for standard genome sequencing and annotation.</title>
        <authorList>
            <consortium name="The Broad Institute Genomics Platform"/>
            <consortium name="The Broad Institute Genome Sequencing Center for Infectious Disease"/>
            <person name="Wu L."/>
            <person name="Ma J."/>
        </authorList>
    </citation>
    <scope>NUCLEOTIDE SEQUENCE [LARGE SCALE GENOMIC DNA]</scope>
    <source>
        <strain evidence="2">CCUG 54822</strain>
    </source>
</reference>
<keyword evidence="2" id="KW-1185">Reference proteome</keyword>
<dbReference type="InterPro" id="IPR008554">
    <property type="entry name" value="Glutaredoxin-like"/>
</dbReference>
<dbReference type="InterPro" id="IPR052565">
    <property type="entry name" value="Glutaredoxin-like_YDR286C"/>
</dbReference>
<accession>A0ABW3ZTB4</accession>
<dbReference type="Proteomes" id="UP001597178">
    <property type="component" value="Unassembled WGS sequence"/>
</dbReference>
<dbReference type="SUPFAM" id="SSF52833">
    <property type="entry name" value="Thioredoxin-like"/>
    <property type="match status" value="1"/>
</dbReference>
<dbReference type="PANTHER" id="PTHR33558:SF1">
    <property type="entry name" value="GLUTAREDOXIN-LIKE PROTEIN C5ORF63 HOMOLOG"/>
    <property type="match status" value="1"/>
</dbReference>
<evidence type="ECO:0000313" key="2">
    <source>
        <dbReference type="Proteomes" id="UP001597178"/>
    </source>
</evidence>
<organism evidence="1 2">
    <name type="scientific">Lentibacillus salinarum</name>
    <dbReference type="NCBI Taxonomy" id="446820"/>
    <lineage>
        <taxon>Bacteria</taxon>
        <taxon>Bacillati</taxon>
        <taxon>Bacillota</taxon>
        <taxon>Bacilli</taxon>
        <taxon>Bacillales</taxon>
        <taxon>Bacillaceae</taxon>
        <taxon>Lentibacillus</taxon>
    </lineage>
</organism>
<name>A0ABW3ZTB4_9BACI</name>
<dbReference type="Gene3D" id="3.40.30.10">
    <property type="entry name" value="Glutaredoxin"/>
    <property type="match status" value="1"/>
</dbReference>
<dbReference type="RefSeq" id="WP_382399384.1">
    <property type="nucleotide sequence ID" value="NZ_JBHTNH010000017.1"/>
</dbReference>
<dbReference type="PANTHER" id="PTHR33558">
    <property type="entry name" value="GLUTAREDOXIN-LIKE PROTEIN C5ORF63 HOMOLOG"/>
    <property type="match status" value="1"/>
</dbReference>
<sequence>MQTIIVYTKENCPLCDEALATLQLLRHDYSFAIDERDIYTNDDWLETYQLQIPVIDINGTTLNCEQISYEAVEAALQVANSK</sequence>
<proteinExistence type="predicted"/>